<evidence type="ECO:0000256" key="1">
    <source>
        <dbReference type="SAM" id="Phobius"/>
    </source>
</evidence>
<sequence length="220" mass="24088">MKVIFLINKYSPLFDTTLAIVEQSLWEFNRYVVTLLVGAAVMMLPFALYVVSQVASSAIQYPDSIVRVLGCVPCVQDQDAWPAYACLICAETGIIVITLLKRKSAVVVEGISEGAVFHTMYRDGTAFFAIVLALSILNLLVMLLAPQELSSFMQMPLRVVHSALCTRVLLNLRKAAARSSGQTLDGYTDRQTTLAFDHTSTGQSGDTGDLELEDLGYHDS</sequence>
<reference evidence="2" key="1">
    <citation type="submission" date="2019-01" db="EMBL/GenBank/DDBJ databases">
        <title>Draft genome sequences of three monokaryotic isolates of the white-rot basidiomycete fungus Dichomitus squalens.</title>
        <authorList>
            <consortium name="DOE Joint Genome Institute"/>
            <person name="Lopez S.C."/>
            <person name="Andreopoulos B."/>
            <person name="Pangilinan J."/>
            <person name="Lipzen A."/>
            <person name="Riley R."/>
            <person name="Ahrendt S."/>
            <person name="Ng V."/>
            <person name="Barry K."/>
            <person name="Daum C."/>
            <person name="Grigoriev I.V."/>
            <person name="Hilden K.S."/>
            <person name="Makela M.R."/>
            <person name="de Vries R.P."/>
        </authorList>
    </citation>
    <scope>NUCLEOTIDE SEQUENCE [LARGE SCALE GENOMIC DNA]</scope>
    <source>
        <strain evidence="2">OM18370.1</strain>
    </source>
</reference>
<proteinExistence type="predicted"/>
<protein>
    <submittedName>
        <fullName evidence="2">Uncharacterized protein</fullName>
    </submittedName>
</protein>
<dbReference type="Proteomes" id="UP000292957">
    <property type="component" value="Unassembled WGS sequence"/>
</dbReference>
<feature type="transmembrane region" description="Helical" evidence="1">
    <location>
        <begin position="31"/>
        <end position="51"/>
    </location>
</feature>
<gene>
    <name evidence="2" type="ORF">BD311DRAFT_779017</name>
</gene>
<organism evidence="2">
    <name type="scientific">Dichomitus squalens</name>
    <dbReference type="NCBI Taxonomy" id="114155"/>
    <lineage>
        <taxon>Eukaryota</taxon>
        <taxon>Fungi</taxon>
        <taxon>Dikarya</taxon>
        <taxon>Basidiomycota</taxon>
        <taxon>Agaricomycotina</taxon>
        <taxon>Agaricomycetes</taxon>
        <taxon>Polyporales</taxon>
        <taxon>Polyporaceae</taxon>
        <taxon>Dichomitus</taxon>
    </lineage>
</organism>
<dbReference type="OrthoDB" id="2755071at2759"/>
<dbReference type="EMBL" id="ML143433">
    <property type="protein sequence ID" value="TBU27400.1"/>
    <property type="molecule type" value="Genomic_DNA"/>
</dbReference>
<dbReference type="AlphaFoldDB" id="A0A4Q9MIP9"/>
<name>A0A4Q9MIP9_9APHY</name>
<keyword evidence="1" id="KW-0812">Transmembrane</keyword>
<accession>A0A4Q9MIP9</accession>
<feature type="transmembrane region" description="Helical" evidence="1">
    <location>
        <begin position="126"/>
        <end position="145"/>
    </location>
</feature>
<keyword evidence="1" id="KW-0472">Membrane</keyword>
<evidence type="ECO:0000313" key="2">
    <source>
        <dbReference type="EMBL" id="TBU27400.1"/>
    </source>
</evidence>
<keyword evidence="1" id="KW-1133">Transmembrane helix</keyword>